<gene>
    <name evidence="1" type="ORF">MM415B02525_0014</name>
</gene>
<accession>A0A6M3L715</accession>
<evidence type="ECO:0000313" key="1">
    <source>
        <dbReference type="EMBL" id="QJA89612.1"/>
    </source>
</evidence>
<organism evidence="1">
    <name type="scientific">viral metagenome</name>
    <dbReference type="NCBI Taxonomy" id="1070528"/>
    <lineage>
        <taxon>unclassified sequences</taxon>
        <taxon>metagenomes</taxon>
        <taxon>organismal metagenomes</taxon>
    </lineage>
</organism>
<proteinExistence type="predicted"/>
<reference evidence="1" key="1">
    <citation type="submission" date="2020-03" db="EMBL/GenBank/DDBJ databases">
        <title>The deep terrestrial virosphere.</title>
        <authorList>
            <person name="Holmfeldt K."/>
            <person name="Nilsson E."/>
            <person name="Simone D."/>
            <person name="Lopez-Fernandez M."/>
            <person name="Wu X."/>
            <person name="de Brujin I."/>
            <person name="Lundin D."/>
            <person name="Andersson A."/>
            <person name="Bertilsson S."/>
            <person name="Dopson M."/>
        </authorList>
    </citation>
    <scope>NUCLEOTIDE SEQUENCE</scope>
    <source>
        <strain evidence="1">MM415B02525</strain>
    </source>
</reference>
<protein>
    <submittedName>
        <fullName evidence="1">Uncharacterized protein</fullName>
    </submittedName>
</protein>
<dbReference type="EMBL" id="MT142856">
    <property type="protein sequence ID" value="QJA89612.1"/>
    <property type="molecule type" value="Genomic_DNA"/>
</dbReference>
<dbReference type="AlphaFoldDB" id="A0A6M3L715"/>
<sequence>MYVIRFSGKGGCQRAGFIEALLKYMGAKRRWNPRDDLRIIFDSQEEFKSSIFCVDYELPPAKTFLFFSRRIFLTFKYDKIDDVAEIQFDGANKQVVQSIVNNLSLMQQATPNELQEKVGKFAELAKAADPTQPIEILEVDKHASKSK</sequence>
<name>A0A6M3L715_9ZZZZ</name>